<dbReference type="Gene3D" id="3.50.50.60">
    <property type="entry name" value="FAD/NAD(P)-binding domain"/>
    <property type="match status" value="1"/>
</dbReference>
<dbReference type="InterPro" id="IPR036188">
    <property type="entry name" value="FAD/NAD-bd_sf"/>
</dbReference>
<keyword evidence="3" id="KW-1185">Reference proteome</keyword>
<evidence type="ECO:0000313" key="2">
    <source>
        <dbReference type="EMBL" id="WPB86555.1"/>
    </source>
</evidence>
<evidence type="ECO:0000256" key="1">
    <source>
        <dbReference type="ARBA" id="ARBA00023002"/>
    </source>
</evidence>
<dbReference type="InterPro" id="IPR050982">
    <property type="entry name" value="Auxin_biosynth/cation_transpt"/>
</dbReference>
<dbReference type="EMBL" id="CP137852">
    <property type="protein sequence ID" value="WPB86555.1"/>
    <property type="molecule type" value="Genomic_DNA"/>
</dbReference>
<reference evidence="2 3" key="1">
    <citation type="submission" date="2023-11" db="EMBL/GenBank/DDBJ databases">
        <title>Arctic aerobic anoxygenic photoheterotroph Sediminicoccus rosea KRV36 adapts its photosynthesis to long days of polar summer.</title>
        <authorList>
            <person name="Tomasch J."/>
            <person name="Kopejtka K."/>
            <person name="Bily T."/>
            <person name="Gardiner A.T."/>
            <person name="Gardian Z."/>
            <person name="Shivaramu S."/>
            <person name="Koblizek M."/>
            <person name="Engelhardt F."/>
            <person name="Kaftan D."/>
        </authorList>
    </citation>
    <scope>NUCLEOTIDE SEQUENCE [LARGE SCALE GENOMIC DNA]</scope>
    <source>
        <strain evidence="2 3">R-30</strain>
    </source>
</reference>
<dbReference type="PRINTS" id="PR00411">
    <property type="entry name" value="PNDRDTASEI"/>
</dbReference>
<dbReference type="PANTHER" id="PTHR43539">
    <property type="entry name" value="FLAVIN-BINDING MONOOXYGENASE-LIKE PROTEIN (AFU_ORTHOLOGUE AFUA_4G09220)"/>
    <property type="match status" value="1"/>
</dbReference>
<dbReference type="PANTHER" id="PTHR43539:SF68">
    <property type="entry name" value="FLAVIN-BINDING MONOOXYGENASE-LIKE PROTEIN (AFU_ORTHOLOGUE AFUA_4G09220)"/>
    <property type="match status" value="1"/>
</dbReference>
<evidence type="ECO:0000313" key="3">
    <source>
        <dbReference type="Proteomes" id="UP001305521"/>
    </source>
</evidence>
<dbReference type="GO" id="GO:0016491">
    <property type="term" value="F:oxidoreductase activity"/>
    <property type="evidence" value="ECO:0007669"/>
    <property type="project" value="UniProtKB-KW"/>
</dbReference>
<gene>
    <name evidence="2" type="ORF">R9Z33_06670</name>
</gene>
<organism evidence="2 3">
    <name type="scientific">Sediminicoccus rosea</name>
    <dbReference type="NCBI Taxonomy" id="1225128"/>
    <lineage>
        <taxon>Bacteria</taxon>
        <taxon>Pseudomonadati</taxon>
        <taxon>Pseudomonadota</taxon>
        <taxon>Alphaproteobacteria</taxon>
        <taxon>Acetobacterales</taxon>
        <taxon>Roseomonadaceae</taxon>
        <taxon>Sediminicoccus</taxon>
    </lineage>
</organism>
<name>A0ABZ0PLW8_9PROT</name>
<proteinExistence type="predicted"/>
<dbReference type="RefSeq" id="WP_318650527.1">
    <property type="nucleotide sequence ID" value="NZ_CP137852.1"/>
</dbReference>
<accession>A0ABZ0PLW8</accession>
<keyword evidence="1 2" id="KW-0560">Oxidoreductase</keyword>
<sequence>MNAMDHTAAATAWLGAFEAALARGDVSGVFQPDGHWRDILAFGWDIRTTTGATTIATALSGARARNFRLDPGRSPPRRVQRAGVECLEVIFAFDAEHGAGAGAARLVEGRAWTLLTALDAMAGEGQVELPDYSREFGGENWLDKRNRARAYQDHDPAVLVVGGGQAGLSIAARLGQLGVDTLIVDRAARIGDNWRKRYHALTLHNETSVNHLPYLPFPDTWPVFIPKDKLANWFEFYVEAMELNFWTGTELVSGHRAGDAWEVTLKRADGSTRVMRPRHIVFATGVSSIPIRPKLPGLEDFAGQVMHSGEYVAGHAWKGKPALVLGTGNSGHDVAQDLHASGAQVSMVQRSPTYIVSLSEAQRVYSIYTEGLPIRDCDLLATAMPYPVLCEAYRRATTHSRKLDQPLLDALAAAGFRLDNEEGSMGFQMKYLERGGGYYFNVGCSDLIARREIGLVQYADVDRVVAEGLRLKDGRVVPAELLVLATGYKNQQETVRAYLGDAVADSVGPVWGFDAGGELRNMWRPTAQDGLWFTAGSLAQCRIYSKFLAMQIKAREAGLVTSRGAS</sequence>
<dbReference type="Proteomes" id="UP001305521">
    <property type="component" value="Chromosome"/>
</dbReference>
<dbReference type="EC" id="1.14.13.-" evidence="2"/>
<dbReference type="SUPFAM" id="SSF51905">
    <property type="entry name" value="FAD/NAD(P)-binding domain"/>
    <property type="match status" value="2"/>
</dbReference>
<protein>
    <submittedName>
        <fullName evidence="2">NAD(P)/FAD-dependent oxidoreductase</fullName>
        <ecNumber evidence="2">1.14.13.-</ecNumber>
    </submittedName>
</protein>
<dbReference type="Pfam" id="PF13738">
    <property type="entry name" value="Pyr_redox_3"/>
    <property type="match status" value="1"/>
</dbReference>